<evidence type="ECO:0000313" key="1">
    <source>
        <dbReference type="EMBL" id="MTD15013.1"/>
    </source>
</evidence>
<sequence>MSEQPTLEQELFEVIVYLVSSSVTSMTETPELATFRMIDAAERLMAISTSRLPDDFLTAARADWEAHKMLVVSDQPEYLRWLDGYARSFVRKTLELAAAPGA</sequence>
<proteinExistence type="predicted"/>
<name>A0A7K1FP62_9ACTN</name>
<dbReference type="InterPro" id="IPR046074">
    <property type="entry name" value="DUF6092"/>
</dbReference>
<dbReference type="EMBL" id="WLYK01000005">
    <property type="protein sequence ID" value="MTD15013.1"/>
    <property type="molecule type" value="Genomic_DNA"/>
</dbReference>
<dbReference type="Proteomes" id="UP000460221">
    <property type="component" value="Unassembled WGS sequence"/>
</dbReference>
<accession>A0A7K1FP62</accession>
<dbReference type="Pfam" id="PF19585">
    <property type="entry name" value="DUF6092"/>
    <property type="match status" value="1"/>
</dbReference>
<organism evidence="1 2">
    <name type="scientific">Nakamurella alba</name>
    <dbReference type="NCBI Taxonomy" id="2665158"/>
    <lineage>
        <taxon>Bacteria</taxon>
        <taxon>Bacillati</taxon>
        <taxon>Actinomycetota</taxon>
        <taxon>Actinomycetes</taxon>
        <taxon>Nakamurellales</taxon>
        <taxon>Nakamurellaceae</taxon>
        <taxon>Nakamurella</taxon>
    </lineage>
</organism>
<reference evidence="1 2" key="1">
    <citation type="submission" date="2019-11" db="EMBL/GenBank/DDBJ databases">
        <authorList>
            <person name="Jiang L.-Q."/>
        </authorList>
    </citation>
    <scope>NUCLEOTIDE SEQUENCE [LARGE SCALE GENOMIC DNA]</scope>
    <source>
        <strain evidence="1 2">YIM 132087</strain>
    </source>
</reference>
<protein>
    <submittedName>
        <fullName evidence="1">Uncharacterized protein</fullName>
    </submittedName>
</protein>
<comment type="caution">
    <text evidence="1">The sequence shown here is derived from an EMBL/GenBank/DDBJ whole genome shotgun (WGS) entry which is preliminary data.</text>
</comment>
<dbReference type="RefSeq" id="WP_154768994.1">
    <property type="nucleotide sequence ID" value="NZ_WLYK01000005.1"/>
</dbReference>
<gene>
    <name evidence="1" type="ORF">GIS00_13800</name>
</gene>
<dbReference type="AlphaFoldDB" id="A0A7K1FP62"/>
<evidence type="ECO:0000313" key="2">
    <source>
        <dbReference type="Proteomes" id="UP000460221"/>
    </source>
</evidence>
<keyword evidence="2" id="KW-1185">Reference proteome</keyword>